<dbReference type="EC" id="2.7.1.12" evidence="7"/>
<name>A0ABD5IV59_9BACL</name>
<accession>A0ABD5IV59</accession>
<dbReference type="Proteomes" id="UP001339962">
    <property type="component" value="Unassembled WGS sequence"/>
</dbReference>
<comment type="similarity">
    <text evidence="1 4">Belongs to the FGGY kinase family.</text>
</comment>
<dbReference type="InterPro" id="IPR050406">
    <property type="entry name" value="FGGY_Carb_Kinase"/>
</dbReference>
<dbReference type="InterPro" id="IPR018483">
    <property type="entry name" value="Carb_kinase_FGGY_CS"/>
</dbReference>
<feature type="domain" description="Carbohydrate kinase FGGY N-terminal" evidence="5">
    <location>
        <begin position="8"/>
        <end position="251"/>
    </location>
</feature>
<dbReference type="CDD" id="cd07770">
    <property type="entry name" value="ASKHA_NBD_FGGY_GntK"/>
    <property type="match status" value="1"/>
</dbReference>
<dbReference type="Pfam" id="PF02782">
    <property type="entry name" value="FGGY_C"/>
    <property type="match status" value="1"/>
</dbReference>
<gene>
    <name evidence="7" type="ORF">P9850_07235</name>
</gene>
<dbReference type="Gene3D" id="3.30.420.40">
    <property type="match status" value="2"/>
</dbReference>
<dbReference type="EMBL" id="JARTLI010000008">
    <property type="protein sequence ID" value="MED5051655.1"/>
    <property type="molecule type" value="Genomic_DNA"/>
</dbReference>
<dbReference type="InterPro" id="IPR043129">
    <property type="entry name" value="ATPase_NBD"/>
</dbReference>
<protein>
    <submittedName>
        <fullName evidence="7">Gluconokinase</fullName>
        <ecNumber evidence="7">2.7.1.12</ecNumber>
    </submittedName>
</protein>
<dbReference type="RefSeq" id="WP_183186240.1">
    <property type="nucleotide sequence ID" value="NZ_JACIDF010000001.1"/>
</dbReference>
<dbReference type="PANTHER" id="PTHR43095:SF2">
    <property type="entry name" value="GLUCONOKINASE"/>
    <property type="match status" value="1"/>
</dbReference>
<keyword evidence="3 4" id="KW-0418">Kinase</keyword>
<evidence type="ECO:0000256" key="2">
    <source>
        <dbReference type="ARBA" id="ARBA00022679"/>
    </source>
</evidence>
<dbReference type="AlphaFoldDB" id="A0ABD5IV59"/>
<dbReference type="PROSITE" id="PS00445">
    <property type="entry name" value="FGGY_KINASES_2"/>
    <property type="match status" value="1"/>
</dbReference>
<dbReference type="InterPro" id="IPR018484">
    <property type="entry name" value="FGGY_N"/>
</dbReference>
<reference evidence="7 8" key="1">
    <citation type="submission" date="2023-03" db="EMBL/GenBank/DDBJ databases">
        <title>Bacillus Genome Sequencing.</title>
        <authorList>
            <person name="Dunlap C."/>
        </authorList>
    </citation>
    <scope>NUCLEOTIDE SEQUENCE [LARGE SCALE GENOMIC DNA]</scope>
    <source>
        <strain evidence="7 8">NRS-38</strain>
    </source>
</reference>
<dbReference type="Pfam" id="PF00370">
    <property type="entry name" value="FGGY_N"/>
    <property type="match status" value="1"/>
</dbReference>
<dbReference type="InterPro" id="IPR000577">
    <property type="entry name" value="Carb_kinase_FGGY"/>
</dbReference>
<proteinExistence type="inferred from homology"/>
<evidence type="ECO:0000313" key="7">
    <source>
        <dbReference type="EMBL" id="MED5051655.1"/>
    </source>
</evidence>
<dbReference type="PANTHER" id="PTHR43095">
    <property type="entry name" value="SUGAR KINASE"/>
    <property type="match status" value="1"/>
</dbReference>
<comment type="caution">
    <text evidence="7">The sequence shown here is derived from an EMBL/GenBank/DDBJ whole genome shotgun (WGS) entry which is preliminary data.</text>
</comment>
<sequence>MNNSRNVVIGVDIGTTSTKAVVFGKFSQVVSSASFDYPIIQPHPGWAEQDPDLIFSAVVRSVNAAIKKAGIRPAQVKALGFSAAMHSLIALDEQGIPLTRCLIWADNRSAAQSERLLDEMKGLEIYQRTGTPVHPMSPLPKLLWMKEEQPPLFRQAHKFVSIKEYVIYRLYEQYVVDYSTASATGLFHLDTLDWDDGVLHLLGVTKQHLSRPVPVTYILQGMKKEWAEQMGVDQGIPAVIGASDGVLANVGVGAVSPGEAAITIGTSGAVRTISSVPKTDLRGRTFCYALTDHHWIVGGPTNNGGILLRWLRDEFGGQEREVAKKLGMDPYDLLTQYAETVPAGSEGLVFLPFLSGERAPYWNAKARGTFFGISLHHKREHFIRAVMEGVCLSILSVVLAIRDVTGSLSEIRVSGGFAKSAFWRQMLSDMLGKELLVPETHEASALGAAVMALYALGDLSSLEEVKQWVHIQATHVPNEKNTAVYLELFDLYERLYQRLKDEFGALSAFQAKYSRK</sequence>
<evidence type="ECO:0000256" key="3">
    <source>
        <dbReference type="ARBA" id="ARBA00022777"/>
    </source>
</evidence>
<evidence type="ECO:0000259" key="5">
    <source>
        <dbReference type="Pfam" id="PF00370"/>
    </source>
</evidence>
<evidence type="ECO:0000313" key="8">
    <source>
        <dbReference type="Proteomes" id="UP001339962"/>
    </source>
</evidence>
<keyword evidence="2 4" id="KW-0808">Transferase</keyword>
<evidence type="ECO:0000259" key="6">
    <source>
        <dbReference type="Pfam" id="PF02782"/>
    </source>
</evidence>
<dbReference type="SUPFAM" id="SSF53067">
    <property type="entry name" value="Actin-like ATPase domain"/>
    <property type="match status" value="2"/>
</dbReference>
<dbReference type="GO" id="GO:0046316">
    <property type="term" value="F:gluconokinase activity"/>
    <property type="evidence" value="ECO:0007669"/>
    <property type="project" value="UniProtKB-EC"/>
</dbReference>
<evidence type="ECO:0000256" key="4">
    <source>
        <dbReference type="RuleBase" id="RU003733"/>
    </source>
</evidence>
<dbReference type="PIRSF" id="PIRSF000538">
    <property type="entry name" value="GlpK"/>
    <property type="match status" value="1"/>
</dbReference>
<organism evidence="7 8">
    <name type="scientific">Anoxybacteroides rupiense</name>
    <dbReference type="NCBI Taxonomy" id="311460"/>
    <lineage>
        <taxon>Bacteria</taxon>
        <taxon>Bacillati</taxon>
        <taxon>Bacillota</taxon>
        <taxon>Bacilli</taxon>
        <taxon>Bacillales</taxon>
        <taxon>Anoxybacillaceae</taxon>
        <taxon>Anoxybacteroides</taxon>
    </lineage>
</organism>
<evidence type="ECO:0000256" key="1">
    <source>
        <dbReference type="ARBA" id="ARBA00009156"/>
    </source>
</evidence>
<feature type="domain" description="Carbohydrate kinase FGGY C-terminal" evidence="6">
    <location>
        <begin position="260"/>
        <end position="456"/>
    </location>
</feature>
<dbReference type="PROSITE" id="PS00933">
    <property type="entry name" value="FGGY_KINASES_1"/>
    <property type="match status" value="1"/>
</dbReference>
<dbReference type="InterPro" id="IPR018485">
    <property type="entry name" value="FGGY_C"/>
</dbReference>